<dbReference type="GO" id="GO:0035725">
    <property type="term" value="P:sodium ion transmembrane transport"/>
    <property type="evidence" value="ECO:0007669"/>
    <property type="project" value="TreeGrafter"/>
</dbReference>
<keyword evidence="1" id="KW-1133">Transmembrane helix</keyword>
<keyword evidence="1" id="KW-0472">Membrane</keyword>
<accession>A0A9P0LY34</accession>
<evidence type="ECO:0000256" key="1">
    <source>
        <dbReference type="SAM" id="Phobius"/>
    </source>
</evidence>
<dbReference type="PROSITE" id="PS50042">
    <property type="entry name" value="CNMP_BINDING_3"/>
    <property type="match status" value="1"/>
</dbReference>
<dbReference type="InterPro" id="IPR018490">
    <property type="entry name" value="cNMP-bd_dom_sf"/>
</dbReference>
<gene>
    <name evidence="3" type="ORF">ACAOBT_LOCUS27077</name>
</gene>
<feature type="transmembrane region" description="Helical" evidence="1">
    <location>
        <begin position="288"/>
        <end position="310"/>
    </location>
</feature>
<dbReference type="GO" id="GO:0003254">
    <property type="term" value="P:regulation of membrane depolarization"/>
    <property type="evidence" value="ECO:0007669"/>
    <property type="project" value="TreeGrafter"/>
</dbReference>
<dbReference type="GO" id="GO:0005249">
    <property type="term" value="F:voltage-gated potassium channel activity"/>
    <property type="evidence" value="ECO:0007669"/>
    <property type="project" value="TreeGrafter"/>
</dbReference>
<dbReference type="PANTHER" id="PTHR45689:SF14">
    <property type="entry name" value="CYCLIC NUCLEOTIDE-GATED CATION CHANNEL SUBUNIT A-LIKE PROTEIN"/>
    <property type="match status" value="1"/>
</dbReference>
<protein>
    <recommendedName>
        <fullName evidence="2">Cyclic nucleotide-binding domain-containing protein</fullName>
    </recommendedName>
</protein>
<sequence length="514" mass="61121">MNKLPEHDCTLRQDTYDVLKQVVDSGVFIEWRRKWHRFIMLSRKHPLTASHYKSAALCRREEIRHIITHKNIISPFSMCWLYWEFCMFAYYLSRFFLVSVVVSFRFEELGIGLLSARIGMDALIYCDIIKNFFTGYFDSEKNVTVLKPRLIAIKYLKFYFWVDFISTLTPLMYPFRMVYGKGTTIDLCCEVVRFLRSLMIIRVKRWSYTMELFRQYMNLSSYLSKAAKSFLAYIIVMCWLYTVYMNVRNVMYDYVYHEQIKQVKLRRYFSITLILLLVSYGADPSRKLLDALVTIVFIAIGFCMQMYLYAQILQVWKKLSNAQNKNDALFRQFKEYMKYKGLPIHLRERVFLFFSFKFQNEFYRELHINKMISDNLRQEILLHVTKVHIQRVELFSSLPEDVLQKVVSRLKSEIFLPDEVIVEAGSTGSCMYFIQFGTVAVYTRAGREICHLQDGAHFGEIALVFNETRVATVVAVTACELYKLKRIDFFEVIENYPEQKQKVIEMAIQRLLIT</sequence>
<dbReference type="EMBL" id="CAKOFQ010007520">
    <property type="protein sequence ID" value="CAH2002940.1"/>
    <property type="molecule type" value="Genomic_DNA"/>
</dbReference>
<name>A0A9P0LY34_ACAOB</name>
<evidence type="ECO:0000313" key="3">
    <source>
        <dbReference type="EMBL" id="CAH2002940.1"/>
    </source>
</evidence>
<evidence type="ECO:0000313" key="4">
    <source>
        <dbReference type="Proteomes" id="UP001152888"/>
    </source>
</evidence>
<dbReference type="SUPFAM" id="SSF51206">
    <property type="entry name" value="cAMP-binding domain-like"/>
    <property type="match status" value="1"/>
</dbReference>
<dbReference type="AlphaFoldDB" id="A0A9P0LY34"/>
<evidence type="ECO:0000259" key="2">
    <source>
        <dbReference type="PROSITE" id="PS50042"/>
    </source>
</evidence>
<proteinExistence type="predicted"/>
<feature type="transmembrane region" description="Helical" evidence="1">
    <location>
        <begin position="158"/>
        <end position="175"/>
    </location>
</feature>
<keyword evidence="1" id="KW-0812">Transmembrane</keyword>
<keyword evidence="4" id="KW-1185">Reference proteome</keyword>
<dbReference type="SMART" id="SM00100">
    <property type="entry name" value="cNMP"/>
    <property type="match status" value="1"/>
</dbReference>
<feature type="transmembrane region" description="Helical" evidence="1">
    <location>
        <begin position="265"/>
        <end position="282"/>
    </location>
</feature>
<dbReference type="InterPro" id="IPR051413">
    <property type="entry name" value="K/Na_HCN_channel"/>
</dbReference>
<dbReference type="InterPro" id="IPR014710">
    <property type="entry name" value="RmlC-like_jellyroll"/>
</dbReference>
<dbReference type="PANTHER" id="PTHR45689">
    <property type="entry name" value="I[[H]] CHANNEL, ISOFORM E"/>
    <property type="match status" value="1"/>
</dbReference>
<dbReference type="Gene3D" id="1.10.287.630">
    <property type="entry name" value="Helix hairpin bin"/>
    <property type="match status" value="1"/>
</dbReference>
<dbReference type="Proteomes" id="UP001152888">
    <property type="component" value="Unassembled WGS sequence"/>
</dbReference>
<dbReference type="OrthoDB" id="2021138at2759"/>
<organism evidence="3 4">
    <name type="scientific">Acanthoscelides obtectus</name>
    <name type="common">Bean weevil</name>
    <name type="synonym">Bruchus obtectus</name>
    <dbReference type="NCBI Taxonomy" id="200917"/>
    <lineage>
        <taxon>Eukaryota</taxon>
        <taxon>Metazoa</taxon>
        <taxon>Ecdysozoa</taxon>
        <taxon>Arthropoda</taxon>
        <taxon>Hexapoda</taxon>
        <taxon>Insecta</taxon>
        <taxon>Pterygota</taxon>
        <taxon>Neoptera</taxon>
        <taxon>Endopterygota</taxon>
        <taxon>Coleoptera</taxon>
        <taxon>Polyphaga</taxon>
        <taxon>Cucujiformia</taxon>
        <taxon>Chrysomeloidea</taxon>
        <taxon>Chrysomelidae</taxon>
        <taxon>Bruchinae</taxon>
        <taxon>Bruchini</taxon>
        <taxon>Acanthoscelides</taxon>
    </lineage>
</organism>
<feature type="transmembrane region" description="Helical" evidence="1">
    <location>
        <begin position="80"/>
        <end position="106"/>
    </location>
</feature>
<dbReference type="Pfam" id="PF00027">
    <property type="entry name" value="cNMP_binding"/>
    <property type="match status" value="1"/>
</dbReference>
<dbReference type="InterPro" id="IPR000595">
    <property type="entry name" value="cNMP-bd_dom"/>
</dbReference>
<dbReference type="GO" id="GO:0098855">
    <property type="term" value="C:HCN channel complex"/>
    <property type="evidence" value="ECO:0007669"/>
    <property type="project" value="TreeGrafter"/>
</dbReference>
<reference evidence="3" key="1">
    <citation type="submission" date="2022-03" db="EMBL/GenBank/DDBJ databases">
        <authorList>
            <person name="Sayadi A."/>
        </authorList>
    </citation>
    <scope>NUCLEOTIDE SEQUENCE</scope>
</reference>
<dbReference type="CDD" id="cd00038">
    <property type="entry name" value="CAP_ED"/>
    <property type="match status" value="1"/>
</dbReference>
<comment type="caution">
    <text evidence="3">The sequence shown here is derived from an EMBL/GenBank/DDBJ whole genome shotgun (WGS) entry which is preliminary data.</text>
</comment>
<feature type="transmembrane region" description="Helical" evidence="1">
    <location>
        <begin position="226"/>
        <end position="244"/>
    </location>
</feature>
<dbReference type="Gene3D" id="2.60.120.10">
    <property type="entry name" value="Jelly Rolls"/>
    <property type="match status" value="1"/>
</dbReference>
<feature type="domain" description="Cyclic nucleotide-binding" evidence="2">
    <location>
        <begin position="394"/>
        <end position="510"/>
    </location>
</feature>